<evidence type="ECO:0000256" key="1">
    <source>
        <dbReference type="SAM" id="MobiDB-lite"/>
    </source>
</evidence>
<dbReference type="Proteomes" id="UP000664277">
    <property type="component" value="Unassembled WGS sequence"/>
</dbReference>
<name>A0A8J7P9L5_9BACT</name>
<protein>
    <submittedName>
        <fullName evidence="2">Uncharacterized protein</fullName>
    </submittedName>
</protein>
<organism evidence="2 3">
    <name type="scientific">Candidatus Obscuribacter phosphatis</name>
    <dbReference type="NCBI Taxonomy" id="1906157"/>
    <lineage>
        <taxon>Bacteria</taxon>
        <taxon>Bacillati</taxon>
        <taxon>Candidatus Melainabacteria</taxon>
        <taxon>Candidatus Obscuribacterales</taxon>
        <taxon>Candidatus Obscuribacteraceae</taxon>
        <taxon>Candidatus Obscuribacter</taxon>
    </lineage>
</organism>
<comment type="caution">
    <text evidence="2">The sequence shown here is derived from an EMBL/GenBank/DDBJ whole genome shotgun (WGS) entry which is preliminary data.</text>
</comment>
<dbReference type="EMBL" id="JAFLCK010000006">
    <property type="protein sequence ID" value="MBN8659932.1"/>
    <property type="molecule type" value="Genomic_DNA"/>
</dbReference>
<gene>
    <name evidence="2" type="ORF">J0M35_06185</name>
</gene>
<evidence type="ECO:0000313" key="2">
    <source>
        <dbReference type="EMBL" id="MBN8659932.1"/>
    </source>
</evidence>
<proteinExistence type="predicted"/>
<reference evidence="2" key="1">
    <citation type="submission" date="2021-02" db="EMBL/GenBank/DDBJ databases">
        <title>Genome-Resolved Metagenomics of a Microbial Community Performing Photosynthetic Biological Nutrient Removal.</title>
        <authorList>
            <person name="Mcdaniel E.A."/>
        </authorList>
    </citation>
    <scope>NUCLEOTIDE SEQUENCE</scope>
    <source>
        <strain evidence="2">UWPOB_OBS1</strain>
    </source>
</reference>
<sequence length="444" mass="48989">MSRPINPWKVTGYKAGQNVVCKVMKAESGGYAVLIPKDNLPGFIQTAANHQPGEEVLAQFVCVHNNRILLSPLFSGTIGKGASLPVKSSKNWLEELENPDQQAASQGGGFQGNYQEEAMGQTQSPFAPPSHDANEAYGSNSYGANGSNSYAESQMPSDGQQDMQAYQQYQMGTEYTQAPAEAYQNYQQESTDYAQGGHSAFAESQWQAPVEQTPTKRFRLRRAIDLVMPPIDQESLSVYQMKDYDLEWLITDLEGGMRTGCMKCTSEQQLSRSAVLLYKGKAVGCIYGCKSSPEARPTEESLTSMLNDLEATDAVVSVYDLPEDVTVAMSALFLGFPVERTEGLDAKSQFDFFMTYFTQNGSTACLAITLPSTKSTYLVFVHRGRFGGCFFVEEQIFTQDPNDIYKLFQVDPQARVEASLLQPEMTAPGARFGYSLSMAKQKRN</sequence>
<evidence type="ECO:0000313" key="3">
    <source>
        <dbReference type="Proteomes" id="UP000664277"/>
    </source>
</evidence>
<feature type="region of interest" description="Disordered" evidence="1">
    <location>
        <begin position="98"/>
        <end position="162"/>
    </location>
</feature>
<dbReference type="AlphaFoldDB" id="A0A8J7P9L5"/>
<feature type="compositionally biased region" description="Low complexity" evidence="1">
    <location>
        <begin position="136"/>
        <end position="151"/>
    </location>
</feature>
<accession>A0A8J7P9L5</accession>